<evidence type="ECO:0000256" key="13">
    <source>
        <dbReference type="ARBA" id="ARBA00047995"/>
    </source>
</evidence>
<name>W9S1J5_9ROSA</name>
<feature type="domain" description="Ku" evidence="17">
    <location>
        <begin position="278"/>
        <end position="419"/>
    </location>
</feature>
<dbReference type="eggNOG" id="KOG2326">
    <property type="taxonomic scope" value="Eukaryota"/>
</dbReference>
<keyword evidence="5 15" id="KW-0227">DNA damage</keyword>
<dbReference type="PIRSF" id="PIRSF016570">
    <property type="entry name" value="Ku80"/>
    <property type="match status" value="1"/>
</dbReference>
<dbReference type="GO" id="GO:0003684">
    <property type="term" value="F:damaged DNA binding"/>
    <property type="evidence" value="ECO:0007669"/>
    <property type="project" value="InterPro"/>
</dbReference>
<keyword evidence="8 15" id="KW-0067">ATP-binding</keyword>
<evidence type="ECO:0000256" key="10">
    <source>
        <dbReference type="ARBA" id="ARBA00023172"/>
    </source>
</evidence>
<dbReference type="InterPro" id="IPR016194">
    <property type="entry name" value="SPOC-like_C_dom_sf"/>
</dbReference>
<keyword evidence="11 15" id="KW-0234">DNA repair</keyword>
<keyword evidence="9 15" id="KW-0238">DNA-binding</keyword>
<gene>
    <name evidence="18" type="ORF">L484_009609</name>
</gene>
<dbReference type="FunFam" id="1.25.40.240:FF:000001">
    <property type="entry name" value="X-ray repair cross-complementing protein 5"/>
    <property type="match status" value="1"/>
</dbReference>
<dbReference type="Pfam" id="PF03730">
    <property type="entry name" value="Ku_C"/>
    <property type="match status" value="1"/>
</dbReference>
<dbReference type="GO" id="GO:0042162">
    <property type="term" value="F:telomeric DNA binding"/>
    <property type="evidence" value="ECO:0007669"/>
    <property type="project" value="InterPro"/>
</dbReference>
<dbReference type="SUPFAM" id="SSF53300">
    <property type="entry name" value="vWA-like"/>
    <property type="match status" value="1"/>
</dbReference>
<evidence type="ECO:0000256" key="7">
    <source>
        <dbReference type="ARBA" id="ARBA00022806"/>
    </source>
</evidence>
<evidence type="ECO:0000313" key="18">
    <source>
        <dbReference type="EMBL" id="EXC08466.1"/>
    </source>
</evidence>
<keyword evidence="4 15" id="KW-0547">Nucleotide-binding</keyword>
<protein>
    <recommendedName>
        <fullName evidence="14 15">ATP-dependent DNA helicase 2 subunit KU80</fullName>
        <ecNumber evidence="3 15">3.6.4.12</ecNumber>
    </recommendedName>
</protein>
<dbReference type="InterPro" id="IPR036494">
    <property type="entry name" value="Ku_C_sf"/>
</dbReference>
<dbReference type="SUPFAM" id="SSF101420">
    <property type="entry name" value="C-terminal domain of Ku80"/>
    <property type="match status" value="1"/>
</dbReference>
<dbReference type="GO" id="GO:0003678">
    <property type="term" value="F:DNA helicase activity"/>
    <property type="evidence" value="ECO:0007669"/>
    <property type="project" value="UniProtKB-EC"/>
</dbReference>
<reference evidence="19" key="1">
    <citation type="submission" date="2013-01" db="EMBL/GenBank/DDBJ databases">
        <title>Draft Genome Sequence of a Mulberry Tree, Morus notabilis C.K. Schneid.</title>
        <authorList>
            <person name="He N."/>
            <person name="Zhao S."/>
        </authorList>
    </citation>
    <scope>NUCLEOTIDE SEQUENCE</scope>
</reference>
<dbReference type="EC" id="3.6.4.12" evidence="3 15"/>
<evidence type="ECO:0000259" key="17">
    <source>
        <dbReference type="SMART" id="SM00559"/>
    </source>
</evidence>
<comment type="catalytic activity">
    <reaction evidence="13 15">
        <text>ATP + H2O = ADP + phosphate + H(+)</text>
        <dbReference type="Rhea" id="RHEA:13065"/>
        <dbReference type="ChEBI" id="CHEBI:15377"/>
        <dbReference type="ChEBI" id="CHEBI:15378"/>
        <dbReference type="ChEBI" id="CHEBI:30616"/>
        <dbReference type="ChEBI" id="CHEBI:43474"/>
        <dbReference type="ChEBI" id="CHEBI:456216"/>
        <dbReference type="EC" id="3.6.4.12"/>
    </reaction>
</comment>
<dbReference type="CDD" id="cd00873">
    <property type="entry name" value="KU80"/>
    <property type="match status" value="1"/>
</dbReference>
<dbReference type="InterPro" id="IPR024193">
    <property type="entry name" value="Ku80"/>
</dbReference>
<keyword evidence="7 15" id="KW-0347">Helicase</keyword>
<evidence type="ECO:0000256" key="11">
    <source>
        <dbReference type="ARBA" id="ARBA00023204"/>
    </source>
</evidence>
<comment type="similarity">
    <text evidence="2 15">Belongs to the ku80 family.</text>
</comment>
<dbReference type="GO" id="GO:0016887">
    <property type="term" value="F:ATP hydrolysis activity"/>
    <property type="evidence" value="ECO:0007669"/>
    <property type="project" value="RHEA"/>
</dbReference>
<dbReference type="InterPro" id="IPR005161">
    <property type="entry name" value="Ku_N"/>
</dbReference>
<evidence type="ECO:0000256" key="16">
    <source>
        <dbReference type="SAM" id="MobiDB-lite"/>
    </source>
</evidence>
<dbReference type="STRING" id="981085.W9S1J5"/>
<feature type="region of interest" description="Disordered" evidence="16">
    <location>
        <begin position="662"/>
        <end position="685"/>
    </location>
</feature>
<proteinExistence type="inferred from homology"/>
<evidence type="ECO:0000256" key="3">
    <source>
        <dbReference type="ARBA" id="ARBA00012551"/>
    </source>
</evidence>
<dbReference type="AlphaFoldDB" id="W9S1J5"/>
<dbReference type="FunFam" id="2.40.290.10:FF:000006">
    <property type="entry name" value="ATP-dependent DNA helicase 2 subunit KU80"/>
    <property type="match status" value="1"/>
</dbReference>
<keyword evidence="12 15" id="KW-0539">Nucleus</keyword>
<dbReference type="Gene3D" id="2.40.290.10">
    <property type="match status" value="1"/>
</dbReference>
<sequence>MARNKEALLLLIDVGPSMHNVLPEIERVCSTLIEKKLIYSKYDEVGVILFGTQDTKNELTKEVGGYEHVMVLRNIGVVDGNVLEVLQPLPRGTFPGDFLDAIIVGMDMLIKKYGPTNMGKKRLCLITNAQCPTKDPYEGTKEDQVTIIADQMTAQAMKMESIVVRGRIGAEANEKIMDENDRLLNIFSKRTRAKLVHVESPISLLGALKTRNINPVTIFRGDLEVSPKMKIKIWVYKKTTEEKIPTLKKYSDRAPPTDKFATHEVKVDYQYKRVEDPNKFVPPEQRIKGYRYGPQVVPISSAEWDAVKFKPEKSVKLLGFTDAENIMRHYYMKDVNIFIPEPGNTRAILAVSALARAMKEANKVAIVRCVWRQGQGSVVVGVLTPNISGRENIPDSFYFNVLPFAEDVREFQFPSFSNFPDSWLPTEQQQEAADNFVRMFDLAPPGKEEALPPDLTPNPVLERFYRCLEVKWNNPDAAVPPLDETLRKITESDPELLSHNESVLDEFRRAFELKENFKQLLREKPSGSNGGEDCAMIHVQSANRDTNEATSSIKIEKVGDITPIQDFEAMISRRDGPNWVDKAITEMKNKIFYLVEDSYDGDNYPKAAECLVAIRKACILEQEPKQFNDFLRHLCKFCKEKNLRSFNEFLAAKELTLISKSEAPDSEVTEDEARSFVVKSEPMLE</sequence>
<keyword evidence="10 15" id="KW-0233">DNA recombination</keyword>
<dbReference type="GO" id="GO:0043564">
    <property type="term" value="C:Ku70:Ku80 complex"/>
    <property type="evidence" value="ECO:0007669"/>
    <property type="project" value="InterPro"/>
</dbReference>
<keyword evidence="19" id="KW-1185">Reference proteome</keyword>
<dbReference type="GO" id="GO:0005524">
    <property type="term" value="F:ATP binding"/>
    <property type="evidence" value="ECO:0007669"/>
    <property type="project" value="UniProtKB-UniRule"/>
</dbReference>
<dbReference type="Pfam" id="PF02735">
    <property type="entry name" value="Ku"/>
    <property type="match status" value="1"/>
</dbReference>
<dbReference type="GO" id="GO:0000723">
    <property type="term" value="P:telomere maintenance"/>
    <property type="evidence" value="ECO:0007669"/>
    <property type="project" value="InterPro"/>
</dbReference>
<evidence type="ECO:0000313" key="19">
    <source>
        <dbReference type="Proteomes" id="UP000030645"/>
    </source>
</evidence>
<dbReference type="Pfam" id="PF08785">
    <property type="entry name" value="Ku_PK_bind"/>
    <property type="match status" value="1"/>
</dbReference>
<dbReference type="InterPro" id="IPR014893">
    <property type="entry name" value="Ku_PK_bind"/>
</dbReference>
<evidence type="ECO:0000256" key="12">
    <source>
        <dbReference type="ARBA" id="ARBA00023242"/>
    </source>
</evidence>
<dbReference type="EMBL" id="KE345599">
    <property type="protein sequence ID" value="EXC08466.1"/>
    <property type="molecule type" value="Genomic_DNA"/>
</dbReference>
<dbReference type="PANTHER" id="PTHR12604">
    <property type="entry name" value="KU AUTOANTIGEN DNA HELICASE"/>
    <property type="match status" value="1"/>
</dbReference>
<evidence type="ECO:0000256" key="5">
    <source>
        <dbReference type="ARBA" id="ARBA00022763"/>
    </source>
</evidence>
<evidence type="ECO:0000256" key="2">
    <source>
        <dbReference type="ARBA" id="ARBA00007726"/>
    </source>
</evidence>
<evidence type="ECO:0000256" key="8">
    <source>
        <dbReference type="ARBA" id="ARBA00022840"/>
    </source>
</evidence>
<comment type="function">
    <text evidence="15">Single-stranded DNA-dependent ATP-dependent helicase.</text>
</comment>
<dbReference type="GO" id="GO:0006303">
    <property type="term" value="P:double-strand break repair via nonhomologous end joining"/>
    <property type="evidence" value="ECO:0007669"/>
    <property type="project" value="InterPro"/>
</dbReference>
<evidence type="ECO:0000256" key="14">
    <source>
        <dbReference type="ARBA" id="ARBA00069041"/>
    </source>
</evidence>
<evidence type="ECO:0000256" key="15">
    <source>
        <dbReference type="PIRNR" id="PIRNR016570"/>
    </source>
</evidence>
<comment type="subcellular location">
    <subcellularLocation>
        <location evidence="1 15">Nucleus</location>
    </subcellularLocation>
</comment>
<dbReference type="FunFam" id="1.10.1600.10:FF:000002">
    <property type="entry name" value="X-ray repair cross-complementing protein 5"/>
    <property type="match status" value="1"/>
</dbReference>
<dbReference type="GO" id="GO:0003690">
    <property type="term" value="F:double-stranded DNA binding"/>
    <property type="evidence" value="ECO:0007669"/>
    <property type="project" value="TreeGrafter"/>
</dbReference>
<accession>W9S1J5</accession>
<dbReference type="FunFam" id="3.40.50.410:FF:000102">
    <property type="entry name" value="ATP-dependent DNA helicase 2 subunit KU80"/>
    <property type="match status" value="1"/>
</dbReference>
<evidence type="ECO:0000256" key="1">
    <source>
        <dbReference type="ARBA" id="ARBA00004123"/>
    </source>
</evidence>
<dbReference type="Proteomes" id="UP000030645">
    <property type="component" value="Unassembled WGS sequence"/>
</dbReference>
<dbReference type="GO" id="GO:0006310">
    <property type="term" value="P:DNA recombination"/>
    <property type="evidence" value="ECO:0007669"/>
    <property type="project" value="UniProtKB-KW"/>
</dbReference>
<dbReference type="Gene3D" id="1.10.1600.10">
    <property type="match status" value="1"/>
</dbReference>
<evidence type="ECO:0000256" key="9">
    <source>
        <dbReference type="ARBA" id="ARBA00023125"/>
    </source>
</evidence>
<organism evidence="18 19">
    <name type="scientific">Morus notabilis</name>
    <dbReference type="NCBI Taxonomy" id="981085"/>
    <lineage>
        <taxon>Eukaryota</taxon>
        <taxon>Viridiplantae</taxon>
        <taxon>Streptophyta</taxon>
        <taxon>Embryophyta</taxon>
        <taxon>Tracheophyta</taxon>
        <taxon>Spermatophyta</taxon>
        <taxon>Magnoliopsida</taxon>
        <taxon>eudicotyledons</taxon>
        <taxon>Gunneridae</taxon>
        <taxon>Pentapetalae</taxon>
        <taxon>rosids</taxon>
        <taxon>fabids</taxon>
        <taxon>Rosales</taxon>
        <taxon>Moraceae</taxon>
        <taxon>Moreae</taxon>
        <taxon>Morus</taxon>
    </lineage>
</organism>
<evidence type="ECO:0000256" key="6">
    <source>
        <dbReference type="ARBA" id="ARBA00022801"/>
    </source>
</evidence>
<evidence type="ECO:0000256" key="4">
    <source>
        <dbReference type="ARBA" id="ARBA00022741"/>
    </source>
</evidence>
<dbReference type="InterPro" id="IPR036465">
    <property type="entry name" value="vWFA_dom_sf"/>
</dbReference>
<keyword evidence="6 15" id="KW-0378">Hydrolase</keyword>
<dbReference type="Gene3D" id="3.40.50.410">
    <property type="entry name" value="von Willebrand factor, type A domain"/>
    <property type="match status" value="1"/>
</dbReference>
<dbReference type="SMART" id="SM00559">
    <property type="entry name" value="Ku78"/>
    <property type="match status" value="1"/>
</dbReference>
<dbReference type="InterPro" id="IPR006164">
    <property type="entry name" value="DNA_bd_Ku70/Ku80"/>
</dbReference>
<dbReference type="Gene3D" id="1.25.40.240">
    <property type="entry name" value="Ku, C-terminal domain"/>
    <property type="match status" value="1"/>
</dbReference>
<dbReference type="InterPro" id="IPR005160">
    <property type="entry name" value="Ku_C"/>
</dbReference>
<dbReference type="Pfam" id="PF03731">
    <property type="entry name" value="Ku_N"/>
    <property type="match status" value="1"/>
</dbReference>
<dbReference type="SUPFAM" id="SSF100939">
    <property type="entry name" value="SPOC domain-like"/>
    <property type="match status" value="1"/>
</dbReference>
<dbReference type="PANTHER" id="PTHR12604:SF4">
    <property type="entry name" value="X-RAY REPAIR CROSS-COMPLEMENTING PROTEIN 5"/>
    <property type="match status" value="1"/>
</dbReference>